<evidence type="ECO:0000259" key="2">
    <source>
        <dbReference type="Pfam" id="PF13529"/>
    </source>
</evidence>
<evidence type="ECO:0000313" key="4">
    <source>
        <dbReference type="Proteomes" id="UP000481872"/>
    </source>
</evidence>
<dbReference type="RefSeq" id="WP_199870572.1">
    <property type="nucleotide sequence ID" value="NZ_JAAGPU010000029.1"/>
</dbReference>
<accession>A0A6M0H5G5</accession>
<dbReference type="InterPro" id="IPR016997">
    <property type="entry name" value="UCP032442"/>
</dbReference>
<protein>
    <recommendedName>
        <fullName evidence="2">Peptidase C39-like domain-containing protein</fullName>
    </recommendedName>
</protein>
<name>A0A6M0H5G5_9CLOT</name>
<sequence>MRLYKFKGKIVLIILVTSSLIILFKSIIINSTYLAAEKKLCENPIFSVENALKQYEVSSKQSVKLDVPLVSQLPELLYGCEITSTTMMLNYKGINVDKLTLANEMKIDTTEIVRDVDGKIISWGNPNVGFVGDITGEEAGFVIYPTAMVESLEKYINPVDLTDEPYFKLEKYLSDGKPVVVWITADFGNPTLDASWIVNGEEITCSFNQHTVLLTGYDKDYIYYNDPLTYEKNKAVDKQVFIKSWQSIGSKALSYE</sequence>
<dbReference type="Pfam" id="PF13529">
    <property type="entry name" value="Peptidase_C39_2"/>
    <property type="match status" value="1"/>
</dbReference>
<evidence type="ECO:0000313" key="3">
    <source>
        <dbReference type="EMBL" id="NEU05960.1"/>
    </source>
</evidence>
<keyword evidence="4" id="KW-1185">Reference proteome</keyword>
<keyword evidence="1" id="KW-1133">Transmembrane helix</keyword>
<dbReference type="PANTHER" id="PTHR37806">
    <property type="entry name" value="LMO0724 PROTEIN"/>
    <property type="match status" value="1"/>
</dbReference>
<dbReference type="Proteomes" id="UP000481872">
    <property type="component" value="Unassembled WGS sequence"/>
</dbReference>
<dbReference type="AlphaFoldDB" id="A0A6M0H5G5"/>
<dbReference type="Gene3D" id="3.90.70.10">
    <property type="entry name" value="Cysteine proteinases"/>
    <property type="match status" value="1"/>
</dbReference>
<dbReference type="PIRSF" id="PIRSF032442">
    <property type="entry name" value="UCP032442"/>
    <property type="match status" value="1"/>
</dbReference>
<comment type="caution">
    <text evidence="3">The sequence shown here is derived from an EMBL/GenBank/DDBJ whole genome shotgun (WGS) entry which is preliminary data.</text>
</comment>
<organism evidence="3 4">
    <name type="scientific">Clostridium senegalense</name>
    <dbReference type="NCBI Taxonomy" id="1465809"/>
    <lineage>
        <taxon>Bacteria</taxon>
        <taxon>Bacillati</taxon>
        <taxon>Bacillota</taxon>
        <taxon>Clostridia</taxon>
        <taxon>Eubacteriales</taxon>
        <taxon>Clostridiaceae</taxon>
        <taxon>Clostridium</taxon>
    </lineage>
</organism>
<keyword evidence="1" id="KW-0812">Transmembrane</keyword>
<proteinExistence type="predicted"/>
<feature type="domain" description="Peptidase C39-like" evidence="2">
    <location>
        <begin position="65"/>
        <end position="227"/>
    </location>
</feature>
<dbReference type="PANTHER" id="PTHR37806:SF1">
    <property type="entry name" value="PEPTIDASE C39-LIKE DOMAIN-CONTAINING PROTEIN"/>
    <property type="match status" value="1"/>
</dbReference>
<reference evidence="3 4" key="1">
    <citation type="submission" date="2020-02" db="EMBL/GenBank/DDBJ databases">
        <title>Genome assembly of a novel Clostridium senegalense strain.</title>
        <authorList>
            <person name="Gupta T.B."/>
            <person name="Jauregui R."/>
            <person name="Maclean P."/>
            <person name="Nawarathana A."/>
            <person name="Brightwell G."/>
        </authorList>
    </citation>
    <scope>NUCLEOTIDE SEQUENCE [LARGE SCALE GENOMIC DNA]</scope>
    <source>
        <strain evidence="3 4">AGRFS4</strain>
    </source>
</reference>
<keyword evidence="1" id="KW-0472">Membrane</keyword>
<feature type="transmembrane region" description="Helical" evidence="1">
    <location>
        <begin position="12"/>
        <end position="36"/>
    </location>
</feature>
<dbReference type="InterPro" id="IPR039564">
    <property type="entry name" value="Peptidase_C39-like"/>
</dbReference>
<evidence type="ECO:0000256" key="1">
    <source>
        <dbReference type="SAM" id="Phobius"/>
    </source>
</evidence>
<dbReference type="EMBL" id="JAAGPU010000029">
    <property type="protein sequence ID" value="NEU05960.1"/>
    <property type="molecule type" value="Genomic_DNA"/>
</dbReference>
<gene>
    <name evidence="3" type="ORF">G3M99_14075</name>
</gene>